<dbReference type="OrthoDB" id="277629at2"/>
<gene>
    <name evidence="1" type="ORF">C8N28_0012</name>
</gene>
<dbReference type="SUPFAM" id="SSF159501">
    <property type="entry name" value="EreA/ChaN-like"/>
    <property type="match status" value="1"/>
</dbReference>
<dbReference type="EMBL" id="SMGO01000001">
    <property type="protein sequence ID" value="TCK84720.1"/>
    <property type="molecule type" value="Genomic_DNA"/>
</dbReference>
<comment type="caution">
    <text evidence="1">The sequence shown here is derived from an EMBL/GenBank/DDBJ whole genome shotgun (WGS) entry which is preliminary data.</text>
</comment>
<accession>A0A4R1M178</accession>
<keyword evidence="2" id="KW-1185">Reference proteome</keyword>
<dbReference type="AlphaFoldDB" id="A0A4R1M178"/>
<protein>
    <submittedName>
        <fullName evidence="1">Uncharacterized protein</fullName>
    </submittedName>
</protein>
<sequence>MKLYLIILLSLLIGCSPKINKDPEASDQNQKWNSILDLFNSYNKSNQFYSISKALESYPTNNTDEAWLKLQLRLTVTSYLRNNKEYDELLNEYESRVATNDTILNTIHKNVVSDSLAINKIVESAKDHQVVMLNENHFYPSHRILATDLLVKLRAIGYTYLALETLAETQDSLLNLEGAYPTLETGYYTREQNYGNLLRQAKKLGYKFVAYENIDKTKDREIGEAENLFNKTIAIDPDAKVFVIAGISHILEEPTSDGKKWMATVFKEKYGIDPLTISQTQLSIYRKTLPGKYNLVEKSNFNDHGLNSVDFHILNNMEYPSYWDSTFNYKNKYKENVQIALFYSSELKTDSDFQKAIPYFTALIEKEENVTLPFNKDDEIYLVVYDEKGKVVEDQTINENRSMNYANLQSQYPRILKNNKRFLILIVKTIKVRL</sequence>
<reference evidence="1 2" key="1">
    <citation type="submission" date="2019-03" db="EMBL/GenBank/DDBJ databases">
        <title>Genomic Encyclopedia of Archaeal and Bacterial Type Strains, Phase II (KMG-II): from individual species to whole genera.</title>
        <authorList>
            <person name="Goeker M."/>
        </authorList>
    </citation>
    <scope>NUCLEOTIDE SEQUENCE [LARGE SCALE GENOMIC DNA]</scope>
    <source>
        <strain evidence="1 2">DSM 22554</strain>
    </source>
</reference>
<evidence type="ECO:0000313" key="1">
    <source>
        <dbReference type="EMBL" id="TCK84720.1"/>
    </source>
</evidence>
<dbReference type="Proteomes" id="UP000294616">
    <property type="component" value="Unassembled WGS sequence"/>
</dbReference>
<name>A0A4R1M178_9SPHI</name>
<dbReference type="RefSeq" id="WP_132220299.1">
    <property type="nucleotide sequence ID" value="NZ_SMGO01000001.1"/>
</dbReference>
<proteinExistence type="predicted"/>
<organism evidence="1 2">
    <name type="scientific">Albibacterium bauzanense</name>
    <dbReference type="NCBI Taxonomy" id="653929"/>
    <lineage>
        <taxon>Bacteria</taxon>
        <taxon>Pseudomonadati</taxon>
        <taxon>Bacteroidota</taxon>
        <taxon>Sphingobacteriia</taxon>
        <taxon>Sphingobacteriales</taxon>
        <taxon>Sphingobacteriaceae</taxon>
        <taxon>Albibacterium</taxon>
    </lineage>
</organism>
<evidence type="ECO:0000313" key="2">
    <source>
        <dbReference type="Proteomes" id="UP000294616"/>
    </source>
</evidence>
<dbReference type="PROSITE" id="PS51257">
    <property type="entry name" value="PROKAR_LIPOPROTEIN"/>
    <property type="match status" value="1"/>
</dbReference>